<dbReference type="InterPro" id="IPR000100">
    <property type="entry name" value="RNase_P"/>
</dbReference>
<dbReference type="Gene3D" id="3.30.230.10">
    <property type="match status" value="1"/>
</dbReference>
<dbReference type="InterPro" id="IPR014721">
    <property type="entry name" value="Ribsml_uS5_D2-typ_fold_subgr"/>
</dbReference>
<keyword evidence="1 6" id="KW-0819">tRNA processing</keyword>
<name>A0A1G2KXS0_9BACT</name>
<dbReference type="NCBIfam" id="TIGR00188">
    <property type="entry name" value="rnpA"/>
    <property type="match status" value="1"/>
</dbReference>
<comment type="function">
    <text evidence="6">RNaseP catalyzes the removal of the 5'-leader sequence from pre-tRNA to produce the mature 5'-terminus. It can also cleave other RNA substrates such as 4.5S RNA. The protein component plays an auxiliary but essential role in vivo by binding to the 5'-leader sequence and broadening the substrate specificity of the ribozyme.</text>
</comment>
<dbReference type="GO" id="GO:0001682">
    <property type="term" value="P:tRNA 5'-leader removal"/>
    <property type="evidence" value="ECO:0007669"/>
    <property type="project" value="UniProtKB-UniRule"/>
</dbReference>
<dbReference type="SUPFAM" id="SSF54211">
    <property type="entry name" value="Ribosomal protein S5 domain 2-like"/>
    <property type="match status" value="1"/>
</dbReference>
<evidence type="ECO:0000256" key="6">
    <source>
        <dbReference type="HAMAP-Rule" id="MF_00227"/>
    </source>
</evidence>
<dbReference type="PANTHER" id="PTHR33992:SF1">
    <property type="entry name" value="RIBONUCLEASE P PROTEIN COMPONENT"/>
    <property type="match status" value="1"/>
</dbReference>
<evidence type="ECO:0000256" key="5">
    <source>
        <dbReference type="ARBA" id="ARBA00022884"/>
    </source>
</evidence>
<organism evidence="8 9">
    <name type="scientific">Candidatus Sungbacteria bacterium RIFCSPHIGHO2_02_FULL_52_23</name>
    <dbReference type="NCBI Taxonomy" id="1802274"/>
    <lineage>
        <taxon>Bacteria</taxon>
        <taxon>Candidatus Sungiibacteriota</taxon>
    </lineage>
</organism>
<dbReference type="HAMAP" id="MF_00227">
    <property type="entry name" value="RNase_P"/>
    <property type="match status" value="1"/>
</dbReference>
<protein>
    <recommendedName>
        <fullName evidence="6 7">Ribonuclease P protein component</fullName>
        <shortName evidence="6">RNase P protein</shortName>
        <shortName evidence="6">RNaseP protein</shortName>
        <ecNumber evidence="6 7">3.1.26.5</ecNumber>
    </recommendedName>
    <alternativeName>
        <fullName evidence="6">Protein C5</fullName>
    </alternativeName>
</protein>
<dbReference type="Pfam" id="PF00825">
    <property type="entry name" value="Ribonuclease_P"/>
    <property type="match status" value="1"/>
</dbReference>
<sequence length="110" mass="12554">MIRAHRLGRGKELDLLFTRGRRFHSPFFQIAVRTRAASDAGPSRFVFVVPKSVDKRAVVRNRLRRRACEYIRRRITSMPRADIAITVKKGAAGATRADFYAGLQEILARI</sequence>
<dbReference type="Proteomes" id="UP000178510">
    <property type="component" value="Unassembled WGS sequence"/>
</dbReference>
<keyword evidence="5 6" id="KW-0694">RNA-binding</keyword>
<dbReference type="InterPro" id="IPR020568">
    <property type="entry name" value="Ribosomal_Su5_D2-typ_SF"/>
</dbReference>
<reference evidence="8 9" key="1">
    <citation type="journal article" date="2016" name="Nat. Commun.">
        <title>Thousands of microbial genomes shed light on interconnected biogeochemical processes in an aquifer system.</title>
        <authorList>
            <person name="Anantharaman K."/>
            <person name="Brown C.T."/>
            <person name="Hug L.A."/>
            <person name="Sharon I."/>
            <person name="Castelle C.J."/>
            <person name="Probst A.J."/>
            <person name="Thomas B.C."/>
            <person name="Singh A."/>
            <person name="Wilkins M.J."/>
            <person name="Karaoz U."/>
            <person name="Brodie E.L."/>
            <person name="Williams K.H."/>
            <person name="Hubbard S.S."/>
            <person name="Banfield J.F."/>
        </authorList>
    </citation>
    <scope>NUCLEOTIDE SEQUENCE [LARGE SCALE GENOMIC DNA]</scope>
</reference>
<accession>A0A1G2KXS0</accession>
<comment type="caution">
    <text evidence="8">The sequence shown here is derived from an EMBL/GenBank/DDBJ whole genome shotgun (WGS) entry which is preliminary data.</text>
</comment>
<evidence type="ECO:0000256" key="2">
    <source>
        <dbReference type="ARBA" id="ARBA00022722"/>
    </source>
</evidence>
<keyword evidence="2 6" id="KW-0540">Nuclease</keyword>
<evidence type="ECO:0000256" key="7">
    <source>
        <dbReference type="NCBIfam" id="TIGR00188"/>
    </source>
</evidence>
<keyword evidence="4 6" id="KW-0378">Hydrolase</keyword>
<dbReference type="EMBL" id="MHQM01000005">
    <property type="protein sequence ID" value="OHA04256.1"/>
    <property type="molecule type" value="Genomic_DNA"/>
</dbReference>
<proteinExistence type="inferred from homology"/>
<dbReference type="GO" id="GO:0042781">
    <property type="term" value="F:3'-tRNA processing endoribonuclease activity"/>
    <property type="evidence" value="ECO:0007669"/>
    <property type="project" value="TreeGrafter"/>
</dbReference>
<gene>
    <name evidence="6" type="primary">rnpA</name>
    <name evidence="8" type="ORF">A3J58_00805</name>
</gene>
<comment type="catalytic activity">
    <reaction evidence="6">
        <text>Endonucleolytic cleavage of RNA, removing 5'-extranucleotides from tRNA precursor.</text>
        <dbReference type="EC" id="3.1.26.5"/>
    </reaction>
</comment>
<comment type="similarity">
    <text evidence="6">Belongs to the RnpA family.</text>
</comment>
<evidence type="ECO:0000256" key="1">
    <source>
        <dbReference type="ARBA" id="ARBA00022694"/>
    </source>
</evidence>
<comment type="subunit">
    <text evidence="6">Consists of a catalytic RNA component (M1 or rnpB) and a protein subunit.</text>
</comment>
<dbReference type="PANTHER" id="PTHR33992">
    <property type="entry name" value="RIBONUCLEASE P PROTEIN COMPONENT"/>
    <property type="match status" value="1"/>
</dbReference>
<keyword evidence="3 6" id="KW-0255">Endonuclease</keyword>
<dbReference type="AlphaFoldDB" id="A0A1G2KXS0"/>
<dbReference type="EC" id="3.1.26.5" evidence="6 7"/>
<dbReference type="GO" id="GO:0004526">
    <property type="term" value="F:ribonuclease P activity"/>
    <property type="evidence" value="ECO:0007669"/>
    <property type="project" value="UniProtKB-UniRule"/>
</dbReference>
<evidence type="ECO:0000256" key="4">
    <source>
        <dbReference type="ARBA" id="ARBA00022801"/>
    </source>
</evidence>
<evidence type="ECO:0000256" key="3">
    <source>
        <dbReference type="ARBA" id="ARBA00022759"/>
    </source>
</evidence>
<dbReference type="GO" id="GO:0000049">
    <property type="term" value="F:tRNA binding"/>
    <property type="evidence" value="ECO:0007669"/>
    <property type="project" value="UniProtKB-UniRule"/>
</dbReference>
<evidence type="ECO:0000313" key="8">
    <source>
        <dbReference type="EMBL" id="OHA04256.1"/>
    </source>
</evidence>
<dbReference type="GO" id="GO:0030677">
    <property type="term" value="C:ribonuclease P complex"/>
    <property type="evidence" value="ECO:0007669"/>
    <property type="project" value="TreeGrafter"/>
</dbReference>
<evidence type="ECO:0000313" key="9">
    <source>
        <dbReference type="Proteomes" id="UP000178510"/>
    </source>
</evidence>